<feature type="compositionally biased region" description="Low complexity" evidence="4">
    <location>
        <begin position="1"/>
        <end position="28"/>
    </location>
</feature>
<dbReference type="PANTHER" id="PTHR48104">
    <property type="entry name" value="METACASPASE-4"/>
    <property type="match status" value="1"/>
</dbReference>
<keyword evidence="3" id="KW-0378">Hydrolase</keyword>
<dbReference type="SUPFAM" id="SSF52129">
    <property type="entry name" value="Caspase-like"/>
    <property type="match status" value="1"/>
</dbReference>
<evidence type="ECO:0000256" key="1">
    <source>
        <dbReference type="ARBA" id="ARBA00009005"/>
    </source>
</evidence>
<feature type="compositionally biased region" description="Polar residues" evidence="4">
    <location>
        <begin position="40"/>
        <end position="49"/>
    </location>
</feature>
<dbReference type="AlphaFoldDB" id="A0A1C7NMB5"/>
<dbReference type="OrthoDB" id="3223806at2759"/>
<keyword evidence="7" id="KW-1185">Reference proteome</keyword>
<sequence>MNHTSSYSSSSYHYSSSRNDGSDGNDPSFTDEDYHHPNPNFEQPPNSYHNPGPDPVPYGGMSTHHTENVPGNEFYLHVDPTVAKDDDELEFELSNCQGKKRALLIGINYTGTNNELNGCINDVANIKDFLSTLYGFREEDMVVLTDDQDEKKFKPTKANIISAMQWLVHDAEPDDSFFFHYSGHGGRIEDVHHDEDDSFDETIYPLDFEQYEGTSGQITDDEMHDLLVRPLPPKCRLTAIFDSCHSGTVLDLPYVYSTRGEIKEQNLFKYAGKGFLSAGIAYAQGDKEGALASIMSLGKQLMEARNVSDRVRRKNASQADVIMFSGCKDDQTSADANEAGRSTGAMSYAFTTTLRQNPKQTYQELLNSVRDILRDKYLQRPQMSASHPIDVNLEFTC</sequence>
<dbReference type="InterPro" id="IPR050452">
    <property type="entry name" value="Metacaspase"/>
</dbReference>
<dbReference type="Gene3D" id="3.40.50.12660">
    <property type="match status" value="2"/>
</dbReference>
<comment type="caution">
    <text evidence="6">The sequence shown here is derived from an EMBL/GenBank/DDBJ whole genome shotgun (WGS) entry which is preliminary data.</text>
</comment>
<feature type="domain" description="Peptidase C14 caspase" evidence="5">
    <location>
        <begin position="99"/>
        <end position="387"/>
    </location>
</feature>
<gene>
    <name evidence="6" type="primary">MCA1_0</name>
    <name evidence="6" type="ORF">A0J61_01936</name>
</gene>
<dbReference type="GO" id="GO:0006915">
    <property type="term" value="P:apoptotic process"/>
    <property type="evidence" value="ECO:0007669"/>
    <property type="project" value="UniProtKB-KW"/>
</dbReference>
<accession>A0A1C7NMB5</accession>
<dbReference type="InterPro" id="IPR011600">
    <property type="entry name" value="Pept_C14_caspase"/>
</dbReference>
<dbReference type="GO" id="GO:0006508">
    <property type="term" value="P:proteolysis"/>
    <property type="evidence" value="ECO:0007669"/>
    <property type="project" value="InterPro"/>
</dbReference>
<evidence type="ECO:0000313" key="7">
    <source>
        <dbReference type="Proteomes" id="UP000093000"/>
    </source>
</evidence>
<evidence type="ECO:0000313" key="6">
    <source>
        <dbReference type="EMBL" id="OBZ90009.1"/>
    </source>
</evidence>
<feature type="region of interest" description="Disordered" evidence="4">
    <location>
        <begin position="1"/>
        <end position="71"/>
    </location>
</feature>
<dbReference type="PANTHER" id="PTHR48104:SF30">
    <property type="entry name" value="METACASPASE-1"/>
    <property type="match status" value="1"/>
</dbReference>
<reference evidence="6 7" key="1">
    <citation type="submission" date="2016-03" db="EMBL/GenBank/DDBJ databases">
        <title>Choanephora cucurbitarum.</title>
        <authorList>
            <person name="Min B."/>
            <person name="Park H."/>
            <person name="Park J.-H."/>
            <person name="Shin H.-D."/>
            <person name="Choi I.-G."/>
        </authorList>
    </citation>
    <scope>NUCLEOTIDE SEQUENCE [LARGE SCALE GENOMIC DNA]</scope>
    <source>
        <strain evidence="6 7">KUS-F28377</strain>
    </source>
</reference>
<dbReference type="GO" id="GO:0005737">
    <property type="term" value="C:cytoplasm"/>
    <property type="evidence" value="ECO:0007669"/>
    <property type="project" value="TreeGrafter"/>
</dbReference>
<dbReference type="InParanoid" id="A0A1C7NMB5"/>
<keyword evidence="3" id="KW-0645">Protease</keyword>
<keyword evidence="2" id="KW-0053">Apoptosis</keyword>
<organism evidence="6 7">
    <name type="scientific">Choanephora cucurbitarum</name>
    <dbReference type="NCBI Taxonomy" id="101091"/>
    <lineage>
        <taxon>Eukaryota</taxon>
        <taxon>Fungi</taxon>
        <taxon>Fungi incertae sedis</taxon>
        <taxon>Mucoromycota</taxon>
        <taxon>Mucoromycotina</taxon>
        <taxon>Mucoromycetes</taxon>
        <taxon>Mucorales</taxon>
        <taxon>Mucorineae</taxon>
        <taxon>Choanephoraceae</taxon>
        <taxon>Choanephoroideae</taxon>
        <taxon>Choanephora</taxon>
    </lineage>
</organism>
<dbReference type="Proteomes" id="UP000093000">
    <property type="component" value="Unassembled WGS sequence"/>
</dbReference>
<dbReference type="InterPro" id="IPR029030">
    <property type="entry name" value="Caspase-like_dom_sf"/>
</dbReference>
<dbReference type="STRING" id="101091.A0A1C7NMB5"/>
<dbReference type="GO" id="GO:0004197">
    <property type="term" value="F:cysteine-type endopeptidase activity"/>
    <property type="evidence" value="ECO:0007669"/>
    <property type="project" value="InterPro"/>
</dbReference>
<evidence type="ECO:0000259" key="5">
    <source>
        <dbReference type="Pfam" id="PF00656"/>
    </source>
</evidence>
<proteinExistence type="inferred from homology"/>
<dbReference type="FunCoup" id="A0A1C7NMB5">
    <property type="interactions" value="442"/>
</dbReference>
<evidence type="ECO:0000256" key="4">
    <source>
        <dbReference type="SAM" id="MobiDB-lite"/>
    </source>
</evidence>
<dbReference type="EMBL" id="LUGH01000068">
    <property type="protein sequence ID" value="OBZ90009.1"/>
    <property type="molecule type" value="Genomic_DNA"/>
</dbReference>
<evidence type="ECO:0000256" key="2">
    <source>
        <dbReference type="ARBA" id="ARBA00022703"/>
    </source>
</evidence>
<evidence type="ECO:0000256" key="3">
    <source>
        <dbReference type="ARBA" id="ARBA00022807"/>
    </source>
</evidence>
<comment type="similarity">
    <text evidence="1">Belongs to the peptidase C14B family.</text>
</comment>
<name>A0A1C7NMB5_9FUNG</name>
<protein>
    <submittedName>
        <fullName evidence="6">Metacaspase-1</fullName>
    </submittedName>
</protein>
<dbReference type="Pfam" id="PF00656">
    <property type="entry name" value="Peptidase_C14"/>
    <property type="match status" value="1"/>
</dbReference>
<keyword evidence="3" id="KW-0788">Thiol protease</keyword>